<keyword evidence="2" id="KW-1185">Reference proteome</keyword>
<name>T0JQ33_9BACT</name>
<dbReference type="STRING" id="1172190.M947_02510"/>
<gene>
    <name evidence="1" type="ORF">M947_02510</name>
</gene>
<dbReference type="EMBL" id="AUPZ01000003">
    <property type="protein sequence ID" value="EQB40226.1"/>
    <property type="molecule type" value="Genomic_DNA"/>
</dbReference>
<reference evidence="1 2" key="1">
    <citation type="submission" date="2013-07" db="EMBL/GenBank/DDBJ databases">
        <title>Sulfurimonas hongkongensis AST-10 Genome Sequencing.</title>
        <authorList>
            <person name="Cai L."/>
            <person name="Zhang T."/>
        </authorList>
    </citation>
    <scope>NUCLEOTIDE SEQUENCE [LARGE SCALE GENOMIC DNA]</scope>
    <source>
        <strain evidence="1 2">AST-10</strain>
    </source>
</reference>
<dbReference type="Proteomes" id="UP000015520">
    <property type="component" value="Unassembled WGS sequence"/>
</dbReference>
<evidence type="ECO:0000313" key="2">
    <source>
        <dbReference type="Proteomes" id="UP000015520"/>
    </source>
</evidence>
<proteinExistence type="predicted"/>
<protein>
    <submittedName>
        <fullName evidence="1">Uncharacterized protein</fullName>
    </submittedName>
</protein>
<dbReference type="PATRIC" id="fig|1172190.3.peg.491"/>
<organism evidence="1 2">
    <name type="scientific">Sulfurimonas hongkongensis</name>
    <dbReference type="NCBI Taxonomy" id="1172190"/>
    <lineage>
        <taxon>Bacteria</taxon>
        <taxon>Pseudomonadati</taxon>
        <taxon>Campylobacterota</taxon>
        <taxon>Epsilonproteobacteria</taxon>
        <taxon>Campylobacterales</taxon>
        <taxon>Sulfurimonadaceae</taxon>
        <taxon>Sulfurimonas</taxon>
    </lineage>
</organism>
<evidence type="ECO:0000313" key="1">
    <source>
        <dbReference type="EMBL" id="EQB40226.1"/>
    </source>
</evidence>
<dbReference type="AlphaFoldDB" id="T0JQ33"/>
<sequence>MGNIKYKISLNSLELISKSSGKNIEIANEYTMTDSVDGTLVISWVMRDNKIINSKNITSINIELF</sequence>
<comment type="caution">
    <text evidence="1">The sequence shown here is derived from an EMBL/GenBank/DDBJ whole genome shotgun (WGS) entry which is preliminary data.</text>
</comment>
<accession>T0JQ33</accession>